<comment type="caution">
    <text evidence="1">The sequence shown here is derived from an EMBL/GenBank/DDBJ whole genome shotgun (WGS) entry which is preliminary data.</text>
</comment>
<gene>
    <name evidence="1" type="ORF">NE542_03555</name>
</gene>
<evidence type="ECO:0000313" key="1">
    <source>
        <dbReference type="EMBL" id="MCQ5060913.1"/>
    </source>
</evidence>
<dbReference type="AlphaFoldDB" id="A0AAP2UDG9"/>
<accession>A0AAP2UDG9</accession>
<name>A0AAP2UDG9_9FIRM</name>
<dbReference type="EMBL" id="JANGBO010000001">
    <property type="protein sequence ID" value="MCQ5060913.1"/>
    <property type="molecule type" value="Genomic_DNA"/>
</dbReference>
<proteinExistence type="predicted"/>
<organism evidence="1 2">
    <name type="scientific">Faecalibacillus intestinalis</name>
    <dbReference type="NCBI Taxonomy" id="1982626"/>
    <lineage>
        <taxon>Bacteria</taxon>
        <taxon>Bacillati</taxon>
        <taxon>Bacillota</taxon>
        <taxon>Erysipelotrichia</taxon>
        <taxon>Erysipelotrichales</taxon>
        <taxon>Coprobacillaceae</taxon>
        <taxon>Faecalibacillus</taxon>
    </lineage>
</organism>
<sequence>MISQNVYVKFDTFNTRDEVLDFVYDEKELNSNINNWKEDLDKYISYKDKHLKKYSEESNYRNIYVYHLTVLIPIELQNQKEEFVKNYMENIDKRFIRNMYVFKFIQKGKGVFAEIMAITRYIYKKSKKVAKKYKRDFYYDSQTKKLCLKTNPNAVLKIKKGSHVLDDNGEKVYEVMEVSEKEDRIFTYKKIQDLTEKLKSCVISTVNQMTSFPVITKVVSRITIEDDDSKHIKAKKRKRNIEIRKINRTIMRFIESMTFGKIADSDEVEDLNDEFVRKADNMIHKLNRKIEDVEQFLNKWWHKNILDGNFAV</sequence>
<evidence type="ECO:0000313" key="2">
    <source>
        <dbReference type="Proteomes" id="UP001204814"/>
    </source>
</evidence>
<reference evidence="1" key="1">
    <citation type="submission" date="2022-06" db="EMBL/GenBank/DDBJ databases">
        <title>Isolation of gut microbiota from human fecal samples.</title>
        <authorList>
            <person name="Pamer E.G."/>
            <person name="Barat B."/>
            <person name="Waligurski E."/>
            <person name="Medina S."/>
            <person name="Paddock L."/>
            <person name="Mostad J."/>
        </authorList>
    </citation>
    <scope>NUCLEOTIDE SEQUENCE</scope>
    <source>
        <strain evidence="1">DFI.6.24</strain>
    </source>
</reference>
<dbReference type="RefSeq" id="WP_227351994.1">
    <property type="nucleotide sequence ID" value="NZ_JAJDKX010000007.1"/>
</dbReference>
<dbReference type="Proteomes" id="UP001204814">
    <property type="component" value="Unassembled WGS sequence"/>
</dbReference>
<protein>
    <submittedName>
        <fullName evidence="1">Uncharacterized protein</fullName>
    </submittedName>
</protein>